<dbReference type="Proteomes" id="UP000887013">
    <property type="component" value="Unassembled WGS sequence"/>
</dbReference>
<keyword evidence="2" id="KW-1185">Reference proteome</keyword>
<gene>
    <name evidence="1" type="ORF">NPIL_329951</name>
</gene>
<protein>
    <submittedName>
        <fullName evidence="1">Uncharacterized protein</fullName>
    </submittedName>
</protein>
<organism evidence="1 2">
    <name type="scientific">Nephila pilipes</name>
    <name type="common">Giant wood spider</name>
    <name type="synonym">Nephila maculata</name>
    <dbReference type="NCBI Taxonomy" id="299642"/>
    <lineage>
        <taxon>Eukaryota</taxon>
        <taxon>Metazoa</taxon>
        <taxon>Ecdysozoa</taxon>
        <taxon>Arthropoda</taxon>
        <taxon>Chelicerata</taxon>
        <taxon>Arachnida</taxon>
        <taxon>Araneae</taxon>
        <taxon>Araneomorphae</taxon>
        <taxon>Entelegynae</taxon>
        <taxon>Araneoidea</taxon>
        <taxon>Nephilidae</taxon>
        <taxon>Nephila</taxon>
    </lineage>
</organism>
<dbReference type="EMBL" id="BMAW01040470">
    <property type="protein sequence ID" value="GFU59770.1"/>
    <property type="molecule type" value="Genomic_DNA"/>
</dbReference>
<reference evidence="1" key="1">
    <citation type="submission" date="2020-08" db="EMBL/GenBank/DDBJ databases">
        <title>Multicomponent nature underlies the extraordinary mechanical properties of spider dragline silk.</title>
        <authorList>
            <person name="Kono N."/>
            <person name="Nakamura H."/>
            <person name="Mori M."/>
            <person name="Yoshida Y."/>
            <person name="Ohtoshi R."/>
            <person name="Malay A.D."/>
            <person name="Moran D.A.P."/>
            <person name="Tomita M."/>
            <person name="Numata K."/>
            <person name="Arakawa K."/>
        </authorList>
    </citation>
    <scope>NUCLEOTIDE SEQUENCE</scope>
</reference>
<dbReference type="AlphaFoldDB" id="A0A8X6R4U0"/>
<comment type="caution">
    <text evidence="1">The sequence shown here is derived from an EMBL/GenBank/DDBJ whole genome shotgun (WGS) entry which is preliminary data.</text>
</comment>
<name>A0A8X6R4U0_NEPPI</name>
<evidence type="ECO:0000313" key="2">
    <source>
        <dbReference type="Proteomes" id="UP000887013"/>
    </source>
</evidence>
<evidence type="ECO:0000313" key="1">
    <source>
        <dbReference type="EMBL" id="GFU59770.1"/>
    </source>
</evidence>
<accession>A0A8X6R4U0</accession>
<proteinExistence type="predicted"/>
<sequence>MSGFEKWRTITRPEKAFGSRHLQSPMLQTSFWSSSSVGNVSHPVRGEMRWNSPGKGWEITASIFINLGNFIKYRPDLLQTTGASPCHRYVREHFCNSLPPPSAAGGGIERVEVAEKVRC</sequence>